<evidence type="ECO:0000259" key="14">
    <source>
        <dbReference type="PROSITE" id="PS50888"/>
    </source>
</evidence>
<proteinExistence type="predicted"/>
<reference evidence="15" key="1">
    <citation type="submission" date="2022-02" db="EMBL/GenBank/DDBJ databases">
        <title>Atlantic sturgeon de novo genome assembly.</title>
        <authorList>
            <person name="Stock M."/>
            <person name="Klopp C."/>
            <person name="Guiguen Y."/>
            <person name="Cabau C."/>
            <person name="Parinello H."/>
            <person name="Santidrian Yebra-Pimentel E."/>
            <person name="Kuhl H."/>
            <person name="Dirks R.P."/>
            <person name="Guessner J."/>
            <person name="Wuertz S."/>
            <person name="Du K."/>
            <person name="Schartl M."/>
        </authorList>
    </citation>
    <scope>NUCLEOTIDE SEQUENCE</scope>
    <source>
        <strain evidence="15">STURGEONOMICS-FGT-2020</strain>
        <tissue evidence="15">Whole blood</tissue>
    </source>
</reference>
<accession>A0AAD8CU39</accession>
<comment type="function">
    <text evidence="11">Transcriptional repressor of genes that require a bHLH protein for their transcription. Plays an important role as neurogenesis negative regulator.</text>
</comment>
<keyword evidence="8" id="KW-0804">Transcription</keyword>
<dbReference type="GO" id="GO:0030154">
    <property type="term" value="P:cell differentiation"/>
    <property type="evidence" value="ECO:0007669"/>
    <property type="project" value="UniProtKB-KW"/>
</dbReference>
<evidence type="ECO:0000313" key="16">
    <source>
        <dbReference type="Proteomes" id="UP001230051"/>
    </source>
</evidence>
<dbReference type="PROSITE" id="PS50888">
    <property type="entry name" value="BHLH"/>
    <property type="match status" value="1"/>
</dbReference>
<dbReference type="GO" id="GO:0045596">
    <property type="term" value="P:negative regulation of cell differentiation"/>
    <property type="evidence" value="ECO:0007669"/>
    <property type="project" value="UniProtKB-ARBA"/>
</dbReference>
<keyword evidence="9" id="KW-0539">Nucleus</keyword>
<protein>
    <recommendedName>
        <fullName evidence="12">Transcription factor HES-5</fullName>
    </recommendedName>
    <alternativeName>
        <fullName evidence="13">Hairy and enhancer of split 5</fullName>
    </alternativeName>
</protein>
<dbReference type="SMART" id="SM00353">
    <property type="entry name" value="HLH"/>
    <property type="match status" value="1"/>
</dbReference>
<dbReference type="InterPro" id="IPR011598">
    <property type="entry name" value="bHLH_dom"/>
</dbReference>
<dbReference type="PANTHER" id="PTHR10985">
    <property type="entry name" value="BASIC HELIX-LOOP-HELIX TRANSCRIPTION FACTOR, HES-RELATED"/>
    <property type="match status" value="1"/>
</dbReference>
<keyword evidence="4" id="KW-0221">Differentiation</keyword>
<dbReference type="FunFam" id="4.10.280.10:FF:000033">
    <property type="entry name" value="Transcription factor HES-5"/>
    <property type="match status" value="1"/>
</dbReference>
<evidence type="ECO:0000256" key="8">
    <source>
        <dbReference type="ARBA" id="ARBA00023163"/>
    </source>
</evidence>
<dbReference type="InterPro" id="IPR050370">
    <property type="entry name" value="HES_HEY"/>
</dbReference>
<sequence>MAPSTTHRAFHVTTKEKNKLRKPIVEKMRRDRINASIEQLKTLLHKEFHQQQPGSKLEKADILEMTAGFLKGQVKTSTKLGYSQGFSQCLQDSLRFLSLQAPQQAAEMRVKEYFHGSQNATQSRFSPDPLLNSVPPQVCMKQPAISSPTALWRPW</sequence>
<keyword evidence="16" id="KW-1185">Reference proteome</keyword>
<dbReference type="Gene3D" id="4.10.280.10">
    <property type="entry name" value="Helix-loop-helix DNA-binding domain"/>
    <property type="match status" value="1"/>
</dbReference>
<gene>
    <name evidence="15" type="primary">Hes5</name>
    <name evidence="15" type="ORF">AOXY_G24816</name>
</gene>
<dbReference type="SUPFAM" id="SSF47459">
    <property type="entry name" value="HLH, helix-loop-helix DNA-binding domain"/>
    <property type="match status" value="1"/>
</dbReference>
<dbReference type="GO" id="GO:0007399">
    <property type="term" value="P:nervous system development"/>
    <property type="evidence" value="ECO:0007669"/>
    <property type="project" value="UniProtKB-KW"/>
</dbReference>
<keyword evidence="3" id="KW-0678">Repressor</keyword>
<keyword evidence="5" id="KW-0524">Neurogenesis</keyword>
<keyword evidence="6" id="KW-0805">Transcription regulation</keyword>
<dbReference type="InterPro" id="IPR036638">
    <property type="entry name" value="HLH_DNA-bd_sf"/>
</dbReference>
<dbReference type="Pfam" id="PF00010">
    <property type="entry name" value="HLH"/>
    <property type="match status" value="1"/>
</dbReference>
<evidence type="ECO:0000256" key="12">
    <source>
        <dbReference type="ARBA" id="ARBA00072975"/>
    </source>
</evidence>
<evidence type="ECO:0000256" key="13">
    <source>
        <dbReference type="ARBA" id="ARBA00081413"/>
    </source>
</evidence>
<evidence type="ECO:0000256" key="1">
    <source>
        <dbReference type="ARBA" id="ARBA00004123"/>
    </source>
</evidence>
<evidence type="ECO:0000313" key="15">
    <source>
        <dbReference type="EMBL" id="KAK1157210.1"/>
    </source>
</evidence>
<evidence type="ECO:0000256" key="9">
    <source>
        <dbReference type="ARBA" id="ARBA00023242"/>
    </source>
</evidence>
<dbReference type="GO" id="GO:0046983">
    <property type="term" value="F:protein dimerization activity"/>
    <property type="evidence" value="ECO:0007669"/>
    <property type="project" value="InterPro"/>
</dbReference>
<evidence type="ECO:0000256" key="6">
    <source>
        <dbReference type="ARBA" id="ARBA00023015"/>
    </source>
</evidence>
<evidence type="ECO:0000256" key="4">
    <source>
        <dbReference type="ARBA" id="ARBA00022782"/>
    </source>
</evidence>
<dbReference type="GO" id="GO:0003677">
    <property type="term" value="F:DNA binding"/>
    <property type="evidence" value="ECO:0007669"/>
    <property type="project" value="UniProtKB-KW"/>
</dbReference>
<dbReference type="AlphaFoldDB" id="A0AAD8CU39"/>
<comment type="subcellular location">
    <subcellularLocation>
        <location evidence="1">Nucleus</location>
    </subcellularLocation>
</comment>
<dbReference type="GO" id="GO:0097150">
    <property type="term" value="P:neuronal stem cell population maintenance"/>
    <property type="evidence" value="ECO:0007669"/>
    <property type="project" value="UniProtKB-ARBA"/>
</dbReference>
<evidence type="ECO:0000256" key="10">
    <source>
        <dbReference type="ARBA" id="ARBA00023791"/>
    </source>
</evidence>
<name>A0AAD8CU39_ACIOX</name>
<dbReference type="GO" id="GO:0005634">
    <property type="term" value="C:nucleus"/>
    <property type="evidence" value="ECO:0007669"/>
    <property type="project" value="UniProtKB-SubCell"/>
</dbReference>
<evidence type="ECO:0000256" key="2">
    <source>
        <dbReference type="ARBA" id="ARBA00022473"/>
    </source>
</evidence>
<dbReference type="Proteomes" id="UP001230051">
    <property type="component" value="Unassembled WGS sequence"/>
</dbReference>
<keyword evidence="7" id="KW-0238">DNA-binding</keyword>
<comment type="caution">
    <text evidence="15">The sequence shown here is derived from an EMBL/GenBank/DDBJ whole genome shotgun (WGS) entry which is preliminary data.</text>
</comment>
<comment type="subunit">
    <text evidence="10">Transcription repression requires formation of a complex with a corepressor protein of the Groucho/TLE family.</text>
</comment>
<dbReference type="EMBL" id="JAGXEW010000026">
    <property type="protein sequence ID" value="KAK1157210.1"/>
    <property type="molecule type" value="Genomic_DNA"/>
</dbReference>
<evidence type="ECO:0000256" key="11">
    <source>
        <dbReference type="ARBA" id="ARBA00060201"/>
    </source>
</evidence>
<organism evidence="15 16">
    <name type="scientific">Acipenser oxyrinchus oxyrinchus</name>
    <dbReference type="NCBI Taxonomy" id="40147"/>
    <lineage>
        <taxon>Eukaryota</taxon>
        <taxon>Metazoa</taxon>
        <taxon>Chordata</taxon>
        <taxon>Craniata</taxon>
        <taxon>Vertebrata</taxon>
        <taxon>Euteleostomi</taxon>
        <taxon>Actinopterygii</taxon>
        <taxon>Chondrostei</taxon>
        <taxon>Acipenseriformes</taxon>
        <taxon>Acipenseridae</taxon>
        <taxon>Acipenser</taxon>
    </lineage>
</organism>
<feature type="domain" description="BHLH" evidence="14">
    <location>
        <begin position="17"/>
        <end position="73"/>
    </location>
</feature>
<evidence type="ECO:0000256" key="5">
    <source>
        <dbReference type="ARBA" id="ARBA00022902"/>
    </source>
</evidence>
<evidence type="ECO:0000256" key="3">
    <source>
        <dbReference type="ARBA" id="ARBA00022491"/>
    </source>
</evidence>
<evidence type="ECO:0000256" key="7">
    <source>
        <dbReference type="ARBA" id="ARBA00023125"/>
    </source>
</evidence>
<keyword evidence="2" id="KW-0217">Developmental protein</keyword>
<dbReference type="GO" id="GO:0048513">
    <property type="term" value="P:animal organ development"/>
    <property type="evidence" value="ECO:0007669"/>
    <property type="project" value="UniProtKB-ARBA"/>
</dbReference>
<dbReference type="CDD" id="cd11461">
    <property type="entry name" value="bHLH-O_HES5"/>
    <property type="match status" value="1"/>
</dbReference>